<sequence length="300" mass="32967">MWCKPCCCFSSRTGAILAGILQLVASGLGVINLFTQIKALQNPTQEQRLIRWSQGSFGDSDTDPDKIFLAMFFGPLAIVLSILFASMLIHGIRKNYLYLIKAHLIYYILGTILTTVVTVVKLVSSEDIVTDFLTFLLSHFLKLYIIYVVYCAYLETQEKLSLANNAQHGNAPMMYAYTAAPLGCVQGVGLNYPDLYSENMRGQVRMSHSPTSHRYYPQPTSGHLGASSYPHPPQYYPQQLGKPGAGGRFYPQDSSSLQRQQGSSSPTESNGPRNPNGNDACDLPTSMFTVFASTGACAVM</sequence>
<comment type="caution">
    <text evidence="3">The sequence shown here is derived from an EMBL/GenBank/DDBJ whole genome shotgun (WGS) entry which is preliminary data.</text>
</comment>
<protein>
    <submittedName>
        <fullName evidence="3">Uncharacterized protein</fullName>
    </submittedName>
</protein>
<evidence type="ECO:0000256" key="1">
    <source>
        <dbReference type="SAM" id="MobiDB-lite"/>
    </source>
</evidence>
<name>A0ABP1R2W7_9HEXA</name>
<proteinExistence type="predicted"/>
<feature type="transmembrane region" description="Helical" evidence="2">
    <location>
        <begin position="135"/>
        <end position="154"/>
    </location>
</feature>
<dbReference type="EMBL" id="CAXLJM020000057">
    <property type="protein sequence ID" value="CAL8118487.1"/>
    <property type="molecule type" value="Genomic_DNA"/>
</dbReference>
<keyword evidence="2" id="KW-1133">Transmembrane helix</keyword>
<feature type="region of interest" description="Disordered" evidence="1">
    <location>
        <begin position="207"/>
        <end position="282"/>
    </location>
</feature>
<feature type="transmembrane region" description="Helical" evidence="2">
    <location>
        <begin position="67"/>
        <end position="92"/>
    </location>
</feature>
<organism evidence="3 4">
    <name type="scientific">Orchesella dallaii</name>
    <dbReference type="NCBI Taxonomy" id="48710"/>
    <lineage>
        <taxon>Eukaryota</taxon>
        <taxon>Metazoa</taxon>
        <taxon>Ecdysozoa</taxon>
        <taxon>Arthropoda</taxon>
        <taxon>Hexapoda</taxon>
        <taxon>Collembola</taxon>
        <taxon>Entomobryomorpha</taxon>
        <taxon>Entomobryoidea</taxon>
        <taxon>Orchesellidae</taxon>
        <taxon>Orchesellinae</taxon>
        <taxon>Orchesella</taxon>
    </lineage>
</organism>
<keyword evidence="4" id="KW-1185">Reference proteome</keyword>
<dbReference type="Proteomes" id="UP001642540">
    <property type="component" value="Unassembled WGS sequence"/>
</dbReference>
<feature type="compositionally biased region" description="Low complexity" evidence="1">
    <location>
        <begin position="252"/>
        <end position="265"/>
    </location>
</feature>
<evidence type="ECO:0000313" key="4">
    <source>
        <dbReference type="Proteomes" id="UP001642540"/>
    </source>
</evidence>
<evidence type="ECO:0000256" key="2">
    <source>
        <dbReference type="SAM" id="Phobius"/>
    </source>
</evidence>
<gene>
    <name evidence="3" type="ORF">ODALV1_LOCUS18156</name>
</gene>
<feature type="compositionally biased region" description="Polar residues" evidence="1">
    <location>
        <begin position="266"/>
        <end position="277"/>
    </location>
</feature>
<accession>A0ABP1R2W7</accession>
<evidence type="ECO:0000313" key="3">
    <source>
        <dbReference type="EMBL" id="CAL8118487.1"/>
    </source>
</evidence>
<dbReference type="PANTHER" id="PTHR36694">
    <property type="entry name" value="PASIFLORA 1, ISOFORM A-RELATED"/>
    <property type="match status" value="1"/>
</dbReference>
<feature type="transmembrane region" description="Helical" evidence="2">
    <location>
        <begin position="12"/>
        <end position="34"/>
    </location>
</feature>
<keyword evidence="2" id="KW-0472">Membrane</keyword>
<keyword evidence="2" id="KW-0812">Transmembrane</keyword>
<reference evidence="3 4" key="1">
    <citation type="submission" date="2024-08" db="EMBL/GenBank/DDBJ databases">
        <authorList>
            <person name="Cucini C."/>
            <person name="Frati F."/>
        </authorList>
    </citation>
    <scope>NUCLEOTIDE SEQUENCE [LARGE SCALE GENOMIC DNA]</scope>
</reference>
<dbReference type="PANTHER" id="PTHR36694:SF11">
    <property type="entry name" value="LP21121P-RELATED"/>
    <property type="match status" value="1"/>
</dbReference>
<feature type="transmembrane region" description="Helical" evidence="2">
    <location>
        <begin position="104"/>
        <end position="123"/>
    </location>
</feature>